<evidence type="ECO:0000313" key="2">
    <source>
        <dbReference type="Proteomes" id="UP000489600"/>
    </source>
</evidence>
<proteinExistence type="predicted"/>
<comment type="caution">
    <text evidence="1">The sequence shown here is derived from an EMBL/GenBank/DDBJ whole genome shotgun (WGS) entry which is preliminary data.</text>
</comment>
<dbReference type="EMBL" id="CABITT030000005">
    <property type="protein sequence ID" value="VVB05291.1"/>
    <property type="molecule type" value="Genomic_DNA"/>
</dbReference>
<keyword evidence="2" id="KW-1185">Reference proteome</keyword>
<dbReference type="Proteomes" id="UP000489600">
    <property type="component" value="Unassembled WGS sequence"/>
</dbReference>
<reference evidence="1" key="1">
    <citation type="submission" date="2019-07" db="EMBL/GenBank/DDBJ databases">
        <authorList>
            <person name="Dittberner H."/>
        </authorList>
    </citation>
    <scope>NUCLEOTIDE SEQUENCE [LARGE SCALE GENOMIC DNA]</scope>
</reference>
<evidence type="ECO:0000313" key="1">
    <source>
        <dbReference type="EMBL" id="VVB05291.1"/>
    </source>
</evidence>
<protein>
    <submittedName>
        <fullName evidence="1">Uncharacterized protein</fullName>
    </submittedName>
</protein>
<name>A0A565BVA7_9BRAS</name>
<accession>A0A565BVA7</accession>
<sequence length="122" mass="13715">MEKSMLRQRSLLRAWKQAGDQPQYLRHLPDAASFHLGEIVLKLSGSINSVADRSFDTTGSGSDSLLNTVRRRLHKETESRVGKASFVYADQLMQKPNPRSECSGFGISLIKDNQSDWIGYDD</sequence>
<dbReference type="AlphaFoldDB" id="A0A565BVA7"/>
<gene>
    <name evidence="1" type="ORF">ANE_LOCUS15735</name>
</gene>
<organism evidence="1 2">
    <name type="scientific">Arabis nemorensis</name>
    <dbReference type="NCBI Taxonomy" id="586526"/>
    <lineage>
        <taxon>Eukaryota</taxon>
        <taxon>Viridiplantae</taxon>
        <taxon>Streptophyta</taxon>
        <taxon>Embryophyta</taxon>
        <taxon>Tracheophyta</taxon>
        <taxon>Spermatophyta</taxon>
        <taxon>Magnoliopsida</taxon>
        <taxon>eudicotyledons</taxon>
        <taxon>Gunneridae</taxon>
        <taxon>Pentapetalae</taxon>
        <taxon>rosids</taxon>
        <taxon>malvids</taxon>
        <taxon>Brassicales</taxon>
        <taxon>Brassicaceae</taxon>
        <taxon>Arabideae</taxon>
        <taxon>Arabis</taxon>
    </lineage>
</organism>